<feature type="transmembrane region" description="Helical" evidence="1">
    <location>
        <begin position="99"/>
        <end position="116"/>
    </location>
</feature>
<reference evidence="2" key="1">
    <citation type="submission" date="2020-08" db="EMBL/GenBank/DDBJ databases">
        <title>Genome public.</title>
        <authorList>
            <person name="Liu C."/>
            <person name="Sun Q."/>
        </authorList>
    </citation>
    <scope>NUCLEOTIDE SEQUENCE</scope>
    <source>
        <strain evidence="2">NSJ-55</strain>
    </source>
</reference>
<protein>
    <recommendedName>
        <fullName evidence="4">DUF340 domain-containing protein</fullName>
    </recommendedName>
</protein>
<gene>
    <name evidence="2" type="ORF">H8S37_14930</name>
</gene>
<keyword evidence="1" id="KW-0812">Transmembrane</keyword>
<keyword evidence="1" id="KW-1133">Transmembrane helix</keyword>
<dbReference type="RefSeq" id="WP_186876871.1">
    <property type="nucleotide sequence ID" value="NZ_JACOPF010000004.1"/>
</dbReference>
<sequence length="154" mass="16630">MEAIKKKITAKQILNWLLCFIIIGIITIVCNFIGYDTGIVDAIPGIIILIALGTVGMILGAVFPKIPGTLWVVIIAMLSGAPIFPFSDAVIMYTNKIELSAIVPAILAYAGVAIGRDWKSFKRLGWRAVIIGCIAMLGTFFFSGLIAEIGLRLF</sequence>
<proteinExistence type="predicted"/>
<feature type="transmembrane region" description="Helical" evidence="1">
    <location>
        <begin position="70"/>
        <end position="93"/>
    </location>
</feature>
<evidence type="ECO:0000313" key="2">
    <source>
        <dbReference type="EMBL" id="MBC5690210.1"/>
    </source>
</evidence>
<keyword evidence="3" id="KW-1185">Reference proteome</keyword>
<keyword evidence="1" id="KW-0472">Membrane</keyword>
<evidence type="ECO:0000313" key="3">
    <source>
        <dbReference type="Proteomes" id="UP000652477"/>
    </source>
</evidence>
<feature type="transmembrane region" description="Helical" evidence="1">
    <location>
        <begin position="128"/>
        <end position="151"/>
    </location>
</feature>
<dbReference type="EMBL" id="JACOPF010000004">
    <property type="protein sequence ID" value="MBC5690210.1"/>
    <property type="molecule type" value="Genomic_DNA"/>
</dbReference>
<feature type="transmembrane region" description="Helical" evidence="1">
    <location>
        <begin position="46"/>
        <end position="63"/>
    </location>
</feature>
<evidence type="ECO:0000256" key="1">
    <source>
        <dbReference type="SAM" id="Phobius"/>
    </source>
</evidence>
<organism evidence="2 3">
    <name type="scientific">Mediterraneibacter hominis</name>
    <dbReference type="NCBI Taxonomy" id="2763054"/>
    <lineage>
        <taxon>Bacteria</taxon>
        <taxon>Bacillati</taxon>
        <taxon>Bacillota</taxon>
        <taxon>Clostridia</taxon>
        <taxon>Lachnospirales</taxon>
        <taxon>Lachnospiraceae</taxon>
        <taxon>Mediterraneibacter</taxon>
    </lineage>
</organism>
<comment type="caution">
    <text evidence="2">The sequence shown here is derived from an EMBL/GenBank/DDBJ whole genome shotgun (WGS) entry which is preliminary data.</text>
</comment>
<accession>A0A923RR44</accession>
<dbReference type="AlphaFoldDB" id="A0A923RR44"/>
<dbReference type="Proteomes" id="UP000652477">
    <property type="component" value="Unassembled WGS sequence"/>
</dbReference>
<feature type="transmembrane region" description="Helical" evidence="1">
    <location>
        <begin position="12"/>
        <end position="34"/>
    </location>
</feature>
<evidence type="ECO:0008006" key="4">
    <source>
        <dbReference type="Google" id="ProtNLM"/>
    </source>
</evidence>
<name>A0A923RR44_9FIRM</name>